<evidence type="ECO:0000259" key="5">
    <source>
        <dbReference type="Pfam" id="PF01494"/>
    </source>
</evidence>
<reference evidence="6" key="1">
    <citation type="submission" date="2021-06" db="EMBL/GenBank/DDBJ databases">
        <title>Genome Sequence of Mortierella hyaline Strain SCG-10, a Cold-Adapted, Nitrate-Reducing Fungus Isolated from Soil in Minnesota, USA.</title>
        <authorList>
            <person name="Aldossari N."/>
        </authorList>
    </citation>
    <scope>NUCLEOTIDE SEQUENCE</scope>
    <source>
        <strain evidence="6">SCG-10</strain>
    </source>
</reference>
<evidence type="ECO:0000256" key="1">
    <source>
        <dbReference type="ARBA" id="ARBA00007992"/>
    </source>
</evidence>
<organism evidence="6 7">
    <name type="scientific">Linnemannia hyalina</name>
    <dbReference type="NCBI Taxonomy" id="64524"/>
    <lineage>
        <taxon>Eukaryota</taxon>
        <taxon>Fungi</taxon>
        <taxon>Fungi incertae sedis</taxon>
        <taxon>Mucoromycota</taxon>
        <taxon>Mortierellomycotina</taxon>
        <taxon>Mortierellomycetes</taxon>
        <taxon>Mortierellales</taxon>
        <taxon>Mortierellaceae</taxon>
        <taxon>Linnemannia</taxon>
    </lineage>
</organism>
<evidence type="ECO:0000313" key="7">
    <source>
        <dbReference type="Proteomes" id="UP000707451"/>
    </source>
</evidence>
<dbReference type="SUPFAM" id="SSF51905">
    <property type="entry name" value="FAD/NAD(P)-binding domain"/>
    <property type="match status" value="1"/>
</dbReference>
<dbReference type="InterPro" id="IPR050562">
    <property type="entry name" value="FAD_mOase_fung"/>
</dbReference>
<evidence type="ECO:0000256" key="3">
    <source>
        <dbReference type="ARBA" id="ARBA00022827"/>
    </source>
</evidence>
<dbReference type="Proteomes" id="UP000707451">
    <property type="component" value="Unassembled WGS sequence"/>
</dbReference>
<dbReference type="GO" id="GO:0071949">
    <property type="term" value="F:FAD binding"/>
    <property type="evidence" value="ECO:0007669"/>
    <property type="project" value="InterPro"/>
</dbReference>
<feature type="domain" description="FAD-binding" evidence="5">
    <location>
        <begin position="83"/>
        <end position="142"/>
    </location>
</feature>
<protein>
    <recommendedName>
        <fullName evidence="5">FAD-binding domain-containing protein</fullName>
    </recommendedName>
</protein>
<comment type="caution">
    <text evidence="6">The sequence shown here is derived from an EMBL/GenBank/DDBJ whole genome shotgun (WGS) entry which is preliminary data.</text>
</comment>
<accession>A0A9P7XPP2</accession>
<sequence length="209" mass="23429">MAQRVFYHCNYESSWSVFSIPGNRICWSVKLQLLTVEEATQHKFRNSEWGSDTSDPVIKEVRDFLIPMGGTLGDLIDSSPRDTISRVFLEDKLFKTWNHGRTVLIGDACHKLLPSVGLGAVTAMQDAVVLANYLYEMKGLAFSDISATLDQFKNERYSKLVTSSLLSGGLGVTDMQDAVVLVNCLYEMIGIALADIQQIFDSFHEERYS</sequence>
<keyword evidence="4" id="KW-0560">Oxidoreductase</keyword>
<dbReference type="Pfam" id="PF01494">
    <property type="entry name" value="FAD_binding_3"/>
    <property type="match status" value="1"/>
</dbReference>
<dbReference type="AlphaFoldDB" id="A0A9P7XPP2"/>
<gene>
    <name evidence="6" type="ORF">KI688_002381</name>
</gene>
<dbReference type="GO" id="GO:0004497">
    <property type="term" value="F:monooxygenase activity"/>
    <property type="evidence" value="ECO:0007669"/>
    <property type="project" value="InterPro"/>
</dbReference>
<evidence type="ECO:0000256" key="4">
    <source>
        <dbReference type="ARBA" id="ARBA00023002"/>
    </source>
</evidence>
<comment type="similarity">
    <text evidence="1">Belongs to the paxM FAD-dependent monooxygenase family.</text>
</comment>
<dbReference type="InterPro" id="IPR036188">
    <property type="entry name" value="FAD/NAD-bd_sf"/>
</dbReference>
<keyword evidence="7" id="KW-1185">Reference proteome</keyword>
<proteinExistence type="inferred from homology"/>
<dbReference type="PANTHER" id="PTHR47356">
    <property type="entry name" value="FAD-DEPENDENT MONOOXYGENASE ASQG-RELATED"/>
    <property type="match status" value="1"/>
</dbReference>
<dbReference type="Gene3D" id="3.50.50.60">
    <property type="entry name" value="FAD/NAD(P)-binding domain"/>
    <property type="match status" value="1"/>
</dbReference>
<dbReference type="InterPro" id="IPR002938">
    <property type="entry name" value="FAD-bd"/>
</dbReference>
<keyword evidence="3" id="KW-0274">FAD</keyword>
<dbReference type="PRINTS" id="PR00420">
    <property type="entry name" value="RNGMNOXGNASE"/>
</dbReference>
<evidence type="ECO:0000256" key="2">
    <source>
        <dbReference type="ARBA" id="ARBA00022630"/>
    </source>
</evidence>
<evidence type="ECO:0000313" key="6">
    <source>
        <dbReference type="EMBL" id="KAG9065060.1"/>
    </source>
</evidence>
<keyword evidence="2" id="KW-0285">Flavoprotein</keyword>
<dbReference type="EMBL" id="JAHRHY010000012">
    <property type="protein sequence ID" value="KAG9065060.1"/>
    <property type="molecule type" value="Genomic_DNA"/>
</dbReference>
<dbReference type="OrthoDB" id="655030at2759"/>
<dbReference type="PANTHER" id="PTHR47356:SF2">
    <property type="entry name" value="FAD-BINDING DOMAIN-CONTAINING PROTEIN-RELATED"/>
    <property type="match status" value="1"/>
</dbReference>
<name>A0A9P7XPP2_9FUNG</name>